<name>A0ABT9UA25_PAEHA</name>
<comment type="caution">
    <text evidence="2">The sequence shown here is derived from an EMBL/GenBank/DDBJ whole genome shotgun (WGS) entry which is preliminary data.</text>
</comment>
<keyword evidence="1" id="KW-1133">Transmembrane helix</keyword>
<accession>A0ABT9UA25</accession>
<keyword evidence="1" id="KW-0812">Transmembrane</keyword>
<sequence length="38" mass="4619">MAILVFIKWEIISSLFSTIARWWILPLKNKMLLGNWER</sequence>
<evidence type="ECO:0000313" key="3">
    <source>
        <dbReference type="Proteomes" id="UP001229346"/>
    </source>
</evidence>
<feature type="transmembrane region" description="Helical" evidence="1">
    <location>
        <begin position="6"/>
        <end position="24"/>
    </location>
</feature>
<gene>
    <name evidence="2" type="ORF">J2T15_005978</name>
</gene>
<keyword evidence="1" id="KW-0472">Membrane</keyword>
<protein>
    <recommendedName>
        <fullName evidence="4">DUF418 domain-containing protein</fullName>
    </recommendedName>
</protein>
<dbReference type="EMBL" id="JAUSSU010000020">
    <property type="protein sequence ID" value="MDQ0116497.1"/>
    <property type="molecule type" value="Genomic_DNA"/>
</dbReference>
<evidence type="ECO:0008006" key="4">
    <source>
        <dbReference type="Google" id="ProtNLM"/>
    </source>
</evidence>
<dbReference type="Proteomes" id="UP001229346">
    <property type="component" value="Unassembled WGS sequence"/>
</dbReference>
<evidence type="ECO:0000313" key="2">
    <source>
        <dbReference type="EMBL" id="MDQ0116497.1"/>
    </source>
</evidence>
<keyword evidence="3" id="KW-1185">Reference proteome</keyword>
<reference evidence="2 3" key="1">
    <citation type="submission" date="2023-07" db="EMBL/GenBank/DDBJ databases">
        <title>Sorghum-associated microbial communities from plants grown in Nebraska, USA.</title>
        <authorList>
            <person name="Schachtman D."/>
        </authorList>
    </citation>
    <scope>NUCLEOTIDE SEQUENCE [LARGE SCALE GENOMIC DNA]</scope>
    <source>
        <strain evidence="2 3">CC482</strain>
    </source>
</reference>
<evidence type="ECO:0000256" key="1">
    <source>
        <dbReference type="SAM" id="Phobius"/>
    </source>
</evidence>
<proteinExistence type="predicted"/>
<organism evidence="2 3">
    <name type="scientific">Paenibacillus harenae</name>
    <dbReference type="NCBI Taxonomy" id="306543"/>
    <lineage>
        <taxon>Bacteria</taxon>
        <taxon>Bacillati</taxon>
        <taxon>Bacillota</taxon>
        <taxon>Bacilli</taxon>
        <taxon>Bacillales</taxon>
        <taxon>Paenibacillaceae</taxon>
        <taxon>Paenibacillus</taxon>
    </lineage>
</organism>